<dbReference type="AlphaFoldDB" id="Q6BRT9"/>
<dbReference type="PROSITE" id="PS51194">
    <property type="entry name" value="HELICASE_CTER"/>
    <property type="match status" value="1"/>
</dbReference>
<evidence type="ECO:0000256" key="6">
    <source>
        <dbReference type="ARBA" id="ARBA00022840"/>
    </source>
</evidence>
<keyword evidence="3" id="KW-0547">Nucleotide-binding</keyword>
<evidence type="ECO:0000256" key="5">
    <source>
        <dbReference type="ARBA" id="ARBA00022806"/>
    </source>
</evidence>
<dbReference type="Pfam" id="PF00575">
    <property type="entry name" value="S1"/>
    <property type="match status" value="1"/>
</dbReference>
<reference evidence="14 15" key="1">
    <citation type="journal article" date="2004" name="Nature">
        <title>Genome evolution in yeasts.</title>
        <authorList>
            <consortium name="Genolevures"/>
            <person name="Dujon B."/>
            <person name="Sherman D."/>
            <person name="Fischer G."/>
            <person name="Durrens P."/>
            <person name="Casaregola S."/>
            <person name="Lafontaine I."/>
            <person name="de Montigny J."/>
            <person name="Marck C."/>
            <person name="Neuveglise C."/>
            <person name="Talla E."/>
            <person name="Goffard N."/>
            <person name="Frangeul L."/>
            <person name="Aigle M."/>
            <person name="Anthouard V."/>
            <person name="Babour A."/>
            <person name="Barbe V."/>
            <person name="Barnay S."/>
            <person name="Blanchin S."/>
            <person name="Beckerich J.M."/>
            <person name="Beyne E."/>
            <person name="Bleykasten C."/>
            <person name="Boisrame A."/>
            <person name="Boyer J."/>
            <person name="Cattolico L."/>
            <person name="Confanioleri F."/>
            <person name="de Daruvar A."/>
            <person name="Despons L."/>
            <person name="Fabre E."/>
            <person name="Fairhead C."/>
            <person name="Ferry-Dumazet H."/>
            <person name="Groppi A."/>
            <person name="Hantraye F."/>
            <person name="Hennequin C."/>
            <person name="Jauniaux N."/>
            <person name="Joyet P."/>
            <person name="Kachouri R."/>
            <person name="Kerrest A."/>
            <person name="Koszul R."/>
            <person name="Lemaire M."/>
            <person name="Lesur I."/>
            <person name="Ma L."/>
            <person name="Muller H."/>
            <person name="Nicaud J.M."/>
            <person name="Nikolski M."/>
            <person name="Oztas S."/>
            <person name="Ozier-Kalogeropoulos O."/>
            <person name="Pellenz S."/>
            <person name="Potier S."/>
            <person name="Richard G.F."/>
            <person name="Straub M.L."/>
            <person name="Suleau A."/>
            <person name="Swennene D."/>
            <person name="Tekaia F."/>
            <person name="Wesolowski-Louvel M."/>
            <person name="Westhof E."/>
            <person name="Wirth B."/>
            <person name="Zeniou-Meyer M."/>
            <person name="Zivanovic I."/>
            <person name="Bolotin-Fukuhara M."/>
            <person name="Thierry A."/>
            <person name="Bouchier C."/>
            <person name="Caudron B."/>
            <person name="Scarpelli C."/>
            <person name="Gaillardin C."/>
            <person name="Weissenbach J."/>
            <person name="Wincker P."/>
            <person name="Souciet J.L."/>
        </authorList>
    </citation>
    <scope>NUCLEOTIDE SEQUENCE [LARGE SCALE GENOMIC DNA]</scope>
    <source>
        <strain evidence="15">ATCC 36239 / CBS 767 / BCRC 21394 / JCM 1990 / NBRC 0083 / IGC 2968</strain>
    </source>
</reference>
<keyword evidence="6" id="KW-0067">ATP-binding</keyword>
<dbReference type="GO" id="GO:0005524">
    <property type="term" value="F:ATP binding"/>
    <property type="evidence" value="ECO:0007669"/>
    <property type="project" value="UniProtKB-KW"/>
</dbReference>
<comment type="catalytic activity">
    <reaction evidence="9">
        <text>ATP + H2O = ADP + phosphate + H(+)</text>
        <dbReference type="Rhea" id="RHEA:13065"/>
        <dbReference type="ChEBI" id="CHEBI:15377"/>
        <dbReference type="ChEBI" id="CHEBI:15378"/>
        <dbReference type="ChEBI" id="CHEBI:30616"/>
        <dbReference type="ChEBI" id="CHEBI:43474"/>
        <dbReference type="ChEBI" id="CHEBI:456216"/>
        <dbReference type="EC" id="3.6.4.13"/>
    </reaction>
</comment>
<evidence type="ECO:0000259" key="12">
    <source>
        <dbReference type="PROSITE" id="PS51192"/>
    </source>
</evidence>
<dbReference type="GO" id="GO:0016787">
    <property type="term" value="F:hydrolase activity"/>
    <property type="evidence" value="ECO:0007669"/>
    <property type="project" value="UniProtKB-KW"/>
</dbReference>
<dbReference type="SMART" id="SM00847">
    <property type="entry name" value="HA2"/>
    <property type="match status" value="1"/>
</dbReference>
<dbReference type="GO" id="GO:0000386">
    <property type="term" value="F:second spliceosomal transesterification activity"/>
    <property type="evidence" value="ECO:0007669"/>
    <property type="project" value="EnsemblFungi"/>
</dbReference>
<dbReference type="PROSITE" id="PS00690">
    <property type="entry name" value="DEAH_ATP_HELICASE"/>
    <property type="match status" value="1"/>
</dbReference>
<dbReference type="InterPro" id="IPR003029">
    <property type="entry name" value="S1_domain"/>
</dbReference>
<dbReference type="GO" id="GO:0000350">
    <property type="term" value="P:generation of catalytic spliceosome for second transesterification step"/>
    <property type="evidence" value="ECO:0007669"/>
    <property type="project" value="EnsemblFungi"/>
</dbReference>
<evidence type="ECO:0000256" key="3">
    <source>
        <dbReference type="ARBA" id="ARBA00022741"/>
    </source>
</evidence>
<dbReference type="HOGENOM" id="CLU_001832_2_3_1"/>
<feature type="region of interest" description="Disordered" evidence="10">
    <location>
        <begin position="385"/>
        <end position="444"/>
    </location>
</feature>
<dbReference type="SUPFAM" id="SSF50249">
    <property type="entry name" value="Nucleic acid-binding proteins"/>
    <property type="match status" value="1"/>
</dbReference>
<keyword evidence="15" id="KW-1185">Reference proteome</keyword>
<dbReference type="InterPro" id="IPR007502">
    <property type="entry name" value="Helicase-assoc_dom"/>
</dbReference>
<dbReference type="SMART" id="SM00487">
    <property type="entry name" value="DEXDc"/>
    <property type="match status" value="1"/>
</dbReference>
<dbReference type="OMA" id="MKEVDQV"/>
<dbReference type="SUPFAM" id="SSF52540">
    <property type="entry name" value="P-loop containing nucleoside triphosphate hydrolases"/>
    <property type="match status" value="1"/>
</dbReference>
<feature type="domain" description="Helicase C-terminal" evidence="13">
    <location>
        <begin position="682"/>
        <end position="855"/>
    </location>
</feature>
<dbReference type="SMART" id="SM00490">
    <property type="entry name" value="HELICc"/>
    <property type="match status" value="1"/>
</dbReference>
<dbReference type="GO" id="GO:0000390">
    <property type="term" value="P:spliceosomal complex disassembly"/>
    <property type="evidence" value="ECO:0007669"/>
    <property type="project" value="EnsemblFungi"/>
</dbReference>
<dbReference type="GO" id="GO:0071007">
    <property type="term" value="C:U2-type catalytic step 2 spliceosome"/>
    <property type="evidence" value="ECO:0007669"/>
    <property type="project" value="EnsemblFungi"/>
</dbReference>
<dbReference type="InterPro" id="IPR001650">
    <property type="entry name" value="Helicase_C-like"/>
</dbReference>
<dbReference type="RefSeq" id="XP_459081.2">
    <property type="nucleotide sequence ID" value="XM_459081.1"/>
</dbReference>
<dbReference type="Pfam" id="PF04408">
    <property type="entry name" value="WHD_HA2"/>
    <property type="match status" value="1"/>
</dbReference>
<dbReference type="EMBL" id="CR382136">
    <property type="protein sequence ID" value="CAG87249.2"/>
    <property type="molecule type" value="Genomic_DNA"/>
</dbReference>
<dbReference type="FunFam" id="1.20.120.1080:FF:000001">
    <property type="entry name" value="Pre-mRNA-splicing factor ATP-dependent RNA helicase"/>
    <property type="match status" value="1"/>
</dbReference>
<keyword evidence="2" id="KW-0507">mRNA processing</keyword>
<evidence type="ECO:0000256" key="9">
    <source>
        <dbReference type="ARBA" id="ARBA00047984"/>
    </source>
</evidence>
<keyword evidence="4" id="KW-0378">Hydrolase</keyword>
<evidence type="ECO:0000256" key="1">
    <source>
        <dbReference type="ARBA" id="ARBA00012552"/>
    </source>
</evidence>
<feature type="domain" description="S1 motif" evidence="11">
    <location>
        <begin position="172"/>
        <end position="256"/>
    </location>
</feature>
<keyword evidence="7" id="KW-0508">mRNA splicing</keyword>
<accession>Q6BRT9</accession>
<dbReference type="GeneID" id="2900876"/>
<dbReference type="InterPro" id="IPR011709">
    <property type="entry name" value="DEAD-box_helicase_OB_fold"/>
</dbReference>
<dbReference type="eggNOG" id="KOG0922">
    <property type="taxonomic scope" value="Eukaryota"/>
</dbReference>
<feature type="compositionally biased region" description="Basic and acidic residues" evidence="10">
    <location>
        <begin position="396"/>
        <end position="429"/>
    </location>
</feature>
<proteinExistence type="predicted"/>
<dbReference type="CDD" id="cd05684">
    <property type="entry name" value="S1_DHX8_helicase"/>
    <property type="match status" value="1"/>
</dbReference>
<dbReference type="EC" id="3.6.4.13" evidence="1"/>
<evidence type="ECO:0000313" key="14">
    <source>
        <dbReference type="EMBL" id="CAG87249.2"/>
    </source>
</evidence>
<evidence type="ECO:0000256" key="4">
    <source>
        <dbReference type="ARBA" id="ARBA00022801"/>
    </source>
</evidence>
<feature type="region of interest" description="Disordered" evidence="10">
    <location>
        <begin position="257"/>
        <end position="301"/>
    </location>
</feature>
<dbReference type="InterPro" id="IPR014001">
    <property type="entry name" value="Helicase_ATP-bd"/>
</dbReference>
<dbReference type="PROSITE" id="PS51192">
    <property type="entry name" value="HELICASE_ATP_BIND_1"/>
    <property type="match status" value="1"/>
</dbReference>
<sequence>MSSDIRDKGKPLDGQLSELVTKHLGVSDKDFTLSKFVTSLYEQSATRNNVNRNSRLGGFIDVLKSNGAGDFPQEFVDEIFSLIDEYLYHVPVKEEPIDNVPNNRQGTDSKVFKSLNIPDKPVRWTEEDFANEYKDISKEEDTNTKVDVKLERNHNGNHERRYTVKDEPIEAGNVYKGYVSNITTYGAFIRLNDPKSFQSGLCHVSQISFDGRTRIQNPSDVLKLNQEIFVKVLSIEKPTSQVGRRLPREKISLSMRGIDQATGLDRSEEINQNAKEEREGRVRNTDEQSKQSNRGVKRRLTSPERWEIRQLIASGAMSAKDYPELLQDEDPNAAFRDDTTNDDNNDDDLEIDIELNHDEPAFLKGQTQSSVELAPVKIIKNPEGSLSRAAMNGSRLAKDIKEERLKEQREKEKQARQEKAKSKDSHDPLNRANNAQNTEIATTNEKTSNFISEWKKSQMDKNISYGKRTSLSIKEQRESLPIFPMRADLIKAVRENQFLVIVGETGSGKTTQIVQYLAEESLDKVEGEQKIIGCTQPRRVAAVSVAKRVAEEYGCKVGEDVGYTIRFEDKTSKDTRMKYMTDGMLQREALNDPLMSRYSVIMLDEAHERTIATDVLFTLLKKAVANNPNLKIIITSATLDANKFSNYFNSCPIVRIPGRTYPVDILYTREPEMDYLSSALDSVIQIHISEPEGDILVFLTGQEEIDTSCEALYERMKILGDTVPELIILPVYSALPSEMQSKIFEATPPGSRKVILATNIAETSITIDGIYYVVDPGFVKINAYDSKLGMDSLTISPISQAQANQRSGRAGRTGPGKCYRLYTESAFKTEMLPNTVPEIQRQNLSHTILMLKAMGINDLLNFEFMDPPPTNTMMNALQDLYTLSALDDDGYLTKLGRKMAEFPMEPALAKTLIISVDFGCSDEILTIVAMLSVQTVFYRPKDKQKQADQKKYRFHHQYGDHLTLLNVYRSWSLNGNNKQWCVENYIQDRSMKRAQEVRKQLVLIMSKYRHPIISCGPNIDRVRKALCAGFFKHSSKRDPQEGYKTLVEQTPVHLHPSSALFGKSPDYVIYHTLLLTSKEYMHCVTVIDAKWLLELAPGFFKKTDAAKLSEKRKNDKIVPLFDKFSKDKDSWRLSSQASIKKRALGNN</sequence>
<dbReference type="FunFam" id="3.40.50.300:FF:000191">
    <property type="entry name" value="Pre-mRNA-splicing factor ATP-dependent RNA helicase"/>
    <property type="match status" value="1"/>
</dbReference>
<keyword evidence="8" id="KW-0539">Nucleus</keyword>
<evidence type="ECO:0000259" key="13">
    <source>
        <dbReference type="PROSITE" id="PS51194"/>
    </source>
</evidence>
<feature type="compositionally biased region" description="Polar residues" evidence="10">
    <location>
        <begin position="431"/>
        <end position="444"/>
    </location>
</feature>
<dbReference type="GO" id="GO:0071021">
    <property type="term" value="C:U2-type post-spliceosomal complex"/>
    <property type="evidence" value="ECO:0007669"/>
    <property type="project" value="EnsemblFungi"/>
</dbReference>
<dbReference type="Pfam" id="PF21010">
    <property type="entry name" value="HA2_C"/>
    <property type="match status" value="1"/>
</dbReference>
<dbReference type="InterPro" id="IPR048333">
    <property type="entry name" value="HA2_WH"/>
</dbReference>
<dbReference type="Gene3D" id="1.20.120.1080">
    <property type="match status" value="1"/>
</dbReference>
<dbReference type="FunFam" id="3.40.50.300:FF:000101">
    <property type="entry name" value="Pre-mRNA-splicing factor ATP-dependent RNA helicase"/>
    <property type="match status" value="1"/>
</dbReference>
<dbReference type="Proteomes" id="UP000000599">
    <property type="component" value="Chromosome D"/>
</dbReference>
<dbReference type="Gene3D" id="3.40.50.300">
    <property type="entry name" value="P-loop containing nucleotide triphosphate hydrolases"/>
    <property type="match status" value="2"/>
</dbReference>
<dbReference type="InterPro" id="IPR027417">
    <property type="entry name" value="P-loop_NTPase"/>
</dbReference>
<dbReference type="InterPro" id="IPR002464">
    <property type="entry name" value="DNA/RNA_helicase_DEAH_CS"/>
</dbReference>
<feature type="region of interest" description="Disordered" evidence="10">
    <location>
        <begin position="328"/>
        <end position="348"/>
    </location>
</feature>
<evidence type="ECO:0000256" key="7">
    <source>
        <dbReference type="ARBA" id="ARBA00023187"/>
    </source>
</evidence>
<dbReference type="InterPro" id="IPR011545">
    <property type="entry name" value="DEAD/DEAH_box_helicase_dom"/>
</dbReference>
<dbReference type="PANTHER" id="PTHR18934">
    <property type="entry name" value="ATP-DEPENDENT RNA HELICASE"/>
    <property type="match status" value="1"/>
</dbReference>
<evidence type="ECO:0000256" key="10">
    <source>
        <dbReference type="SAM" id="MobiDB-lite"/>
    </source>
</evidence>
<dbReference type="Pfam" id="PF00270">
    <property type="entry name" value="DEAD"/>
    <property type="match status" value="1"/>
</dbReference>
<dbReference type="SMART" id="SM00316">
    <property type="entry name" value="S1"/>
    <property type="match status" value="1"/>
</dbReference>
<dbReference type="PANTHER" id="PTHR18934:SF85">
    <property type="entry name" value="ATP-DEPENDENT RNA HELICASE DHX8"/>
    <property type="match status" value="1"/>
</dbReference>
<dbReference type="InParanoid" id="Q6BRT9"/>
<dbReference type="PROSITE" id="PS50126">
    <property type="entry name" value="S1"/>
    <property type="match status" value="1"/>
</dbReference>
<dbReference type="Pfam" id="PF07717">
    <property type="entry name" value="OB_NTP_bind"/>
    <property type="match status" value="1"/>
</dbReference>
<evidence type="ECO:0000313" key="15">
    <source>
        <dbReference type="Proteomes" id="UP000000599"/>
    </source>
</evidence>
<organism evidence="14 15">
    <name type="scientific">Debaryomyces hansenii (strain ATCC 36239 / CBS 767 / BCRC 21394 / JCM 1990 / NBRC 0083 / IGC 2968)</name>
    <name type="common">Yeast</name>
    <name type="synonym">Torulaspora hansenii</name>
    <dbReference type="NCBI Taxonomy" id="284592"/>
    <lineage>
        <taxon>Eukaryota</taxon>
        <taxon>Fungi</taxon>
        <taxon>Dikarya</taxon>
        <taxon>Ascomycota</taxon>
        <taxon>Saccharomycotina</taxon>
        <taxon>Pichiomycetes</taxon>
        <taxon>Debaryomycetaceae</taxon>
        <taxon>Debaryomyces</taxon>
    </lineage>
</organism>
<feature type="domain" description="Helicase ATP-binding" evidence="12">
    <location>
        <begin position="490"/>
        <end position="657"/>
    </location>
</feature>
<feature type="compositionally biased region" description="Basic and acidic residues" evidence="10">
    <location>
        <begin position="265"/>
        <end position="289"/>
    </location>
</feature>
<dbReference type="GO" id="GO:0003724">
    <property type="term" value="F:RNA helicase activity"/>
    <property type="evidence" value="ECO:0007669"/>
    <property type="project" value="UniProtKB-EC"/>
</dbReference>
<evidence type="ECO:0000256" key="8">
    <source>
        <dbReference type="ARBA" id="ARBA00023242"/>
    </source>
</evidence>
<protein>
    <recommendedName>
        <fullName evidence="1">RNA helicase</fullName>
        <ecNumber evidence="1">3.6.4.13</ecNumber>
    </recommendedName>
</protein>
<dbReference type="CDD" id="cd18791">
    <property type="entry name" value="SF2_C_RHA"/>
    <property type="match status" value="1"/>
</dbReference>
<dbReference type="Pfam" id="PF00271">
    <property type="entry name" value="Helicase_C"/>
    <property type="match status" value="1"/>
</dbReference>
<dbReference type="FunCoup" id="Q6BRT9">
    <property type="interactions" value="796"/>
</dbReference>
<dbReference type="KEGG" id="dha:DEHA2D13882g"/>
<dbReference type="GO" id="GO:0003723">
    <property type="term" value="F:RNA binding"/>
    <property type="evidence" value="ECO:0007669"/>
    <property type="project" value="TreeGrafter"/>
</dbReference>
<dbReference type="Gene3D" id="2.40.50.140">
    <property type="entry name" value="Nucleic acid-binding proteins"/>
    <property type="match status" value="1"/>
</dbReference>
<dbReference type="GO" id="GO:0000974">
    <property type="term" value="C:Prp19 complex"/>
    <property type="evidence" value="ECO:0007669"/>
    <property type="project" value="EnsemblFungi"/>
</dbReference>
<dbReference type="OrthoDB" id="10253254at2759"/>
<evidence type="ECO:0000256" key="2">
    <source>
        <dbReference type="ARBA" id="ARBA00022664"/>
    </source>
</evidence>
<gene>
    <name evidence="14" type="ordered locus">DEHA2D13882g</name>
</gene>
<dbReference type="VEuPathDB" id="FungiDB:DEHA2D13882g"/>
<evidence type="ECO:0000259" key="11">
    <source>
        <dbReference type="PROSITE" id="PS50126"/>
    </source>
</evidence>
<dbReference type="STRING" id="284592.Q6BRT9"/>
<dbReference type="InterPro" id="IPR012340">
    <property type="entry name" value="NA-bd_OB-fold"/>
</dbReference>
<keyword evidence="5" id="KW-0347">Helicase</keyword>
<name>Q6BRT9_DEBHA</name>
<dbReference type="InterPro" id="IPR049621">
    <property type="entry name" value="S1_DHX8_helicase"/>
</dbReference>